<feature type="coiled-coil region" evidence="1">
    <location>
        <begin position="359"/>
        <end position="407"/>
    </location>
</feature>
<gene>
    <name evidence="3" type="ORF">NA56DRAFT_739984</name>
</gene>
<keyword evidence="1" id="KW-0175">Coiled coil</keyword>
<reference evidence="3 4" key="1">
    <citation type="submission" date="2016-05" db="EMBL/GenBank/DDBJ databases">
        <title>A degradative enzymes factory behind the ericoid mycorrhizal symbiosis.</title>
        <authorList>
            <consortium name="DOE Joint Genome Institute"/>
            <person name="Martino E."/>
            <person name="Morin E."/>
            <person name="Grelet G."/>
            <person name="Kuo A."/>
            <person name="Kohler A."/>
            <person name="Daghino S."/>
            <person name="Barry K."/>
            <person name="Choi C."/>
            <person name="Cichocki N."/>
            <person name="Clum A."/>
            <person name="Copeland A."/>
            <person name="Hainaut M."/>
            <person name="Haridas S."/>
            <person name="Labutti K."/>
            <person name="Lindquist E."/>
            <person name="Lipzen A."/>
            <person name="Khouja H.-R."/>
            <person name="Murat C."/>
            <person name="Ohm R."/>
            <person name="Olson A."/>
            <person name="Spatafora J."/>
            <person name="Veneault-Fourrey C."/>
            <person name="Henrissat B."/>
            <person name="Grigoriev I."/>
            <person name="Martin F."/>
            <person name="Perotto S."/>
        </authorList>
    </citation>
    <scope>NUCLEOTIDE SEQUENCE [LARGE SCALE GENOMIC DNA]</scope>
    <source>
        <strain evidence="3 4">UAMH 7357</strain>
    </source>
</reference>
<evidence type="ECO:0000313" key="3">
    <source>
        <dbReference type="EMBL" id="PMD25126.1"/>
    </source>
</evidence>
<feature type="region of interest" description="Disordered" evidence="2">
    <location>
        <begin position="217"/>
        <end position="242"/>
    </location>
</feature>
<accession>A0A2J6QFU6</accession>
<dbReference type="OrthoDB" id="3547210at2759"/>
<proteinExistence type="predicted"/>
<sequence>MVATRIFKLSLPGDFSTIGNKMSQEELRSGLRRRSGPRSMASSTNESAEDWSHHEVVIHRLGCGGRTLDQLRTIIETSLNDYFDKKSNKDWKKIVEKVAEILPHGLYELKPEIYLKLRPAVYPYEDEEDRRYVLCKMEKYQNSLPPQQELPRQSRFKRCIVSDSEDEHEVQPAEKRAKVKKVTFMVQEPICNTITSPPSSESSRKPGPVNAARTFHEVQQSNSSQASKVIDSEEAKPERYLDSHMQASETSIFDQEIEALEKNNHALKKMLEDIEKLKTVALELQQSDKDEELKQLGDNNSKKEEEINRLRASNFKKDEQLKELRSVDSKNQIIIARLREQFAKANATNQAQITATSNAQKLQQQFQELLRVVKNEREYALDLTQQLKSTDNNLRDARAREQRYLAEDERRLQERRAATQQWW</sequence>
<evidence type="ECO:0000256" key="1">
    <source>
        <dbReference type="SAM" id="Coils"/>
    </source>
</evidence>
<feature type="compositionally biased region" description="Polar residues" evidence="2">
    <location>
        <begin position="217"/>
        <end position="227"/>
    </location>
</feature>
<dbReference type="EMBL" id="KZ613471">
    <property type="protein sequence ID" value="PMD25126.1"/>
    <property type="molecule type" value="Genomic_DNA"/>
</dbReference>
<feature type="region of interest" description="Disordered" evidence="2">
    <location>
        <begin position="26"/>
        <end position="48"/>
    </location>
</feature>
<dbReference type="AlphaFoldDB" id="A0A2J6QFU6"/>
<name>A0A2J6QFU6_9HELO</name>
<feature type="coiled-coil region" evidence="1">
    <location>
        <begin position="257"/>
        <end position="313"/>
    </location>
</feature>
<feature type="compositionally biased region" description="Basic and acidic residues" evidence="2">
    <location>
        <begin position="230"/>
        <end position="242"/>
    </location>
</feature>
<protein>
    <submittedName>
        <fullName evidence="3">Uncharacterized protein</fullName>
    </submittedName>
</protein>
<dbReference type="Proteomes" id="UP000235672">
    <property type="component" value="Unassembled WGS sequence"/>
</dbReference>
<evidence type="ECO:0000256" key="2">
    <source>
        <dbReference type="SAM" id="MobiDB-lite"/>
    </source>
</evidence>
<keyword evidence="4" id="KW-1185">Reference proteome</keyword>
<evidence type="ECO:0000313" key="4">
    <source>
        <dbReference type="Proteomes" id="UP000235672"/>
    </source>
</evidence>
<organism evidence="3 4">
    <name type="scientific">Hyaloscypha hepaticicola</name>
    <dbReference type="NCBI Taxonomy" id="2082293"/>
    <lineage>
        <taxon>Eukaryota</taxon>
        <taxon>Fungi</taxon>
        <taxon>Dikarya</taxon>
        <taxon>Ascomycota</taxon>
        <taxon>Pezizomycotina</taxon>
        <taxon>Leotiomycetes</taxon>
        <taxon>Helotiales</taxon>
        <taxon>Hyaloscyphaceae</taxon>
        <taxon>Hyaloscypha</taxon>
    </lineage>
</organism>